<name>A0ACA9PM88_9GLOM</name>
<accession>A0ACA9PM88</accession>
<dbReference type="Proteomes" id="UP000789860">
    <property type="component" value="Unassembled WGS sequence"/>
</dbReference>
<protein>
    <submittedName>
        <fullName evidence="1">6229_t:CDS:1</fullName>
    </submittedName>
</protein>
<reference evidence="1" key="1">
    <citation type="submission" date="2021-06" db="EMBL/GenBank/DDBJ databases">
        <authorList>
            <person name="Kallberg Y."/>
            <person name="Tangrot J."/>
            <person name="Rosling A."/>
        </authorList>
    </citation>
    <scope>NUCLEOTIDE SEQUENCE</scope>
    <source>
        <strain evidence="1">AU212A</strain>
    </source>
</reference>
<sequence>HTKGSARLFQSVFSDCYFKFTCRLQSISIGSFNSTLIFLENFEKQIGNKLSIKINRMNIDIACLVQHLKQIFLPLSHFFSSESWHEISHNFDVVLTATRSSSILQTNDAIVNSLYGLAAAFKTTHDPFFRLAIDQWFIPAVNSISTIFQKECTLHVNE</sequence>
<organism evidence="1 2">
    <name type="scientific">Scutellospora calospora</name>
    <dbReference type="NCBI Taxonomy" id="85575"/>
    <lineage>
        <taxon>Eukaryota</taxon>
        <taxon>Fungi</taxon>
        <taxon>Fungi incertae sedis</taxon>
        <taxon>Mucoromycota</taxon>
        <taxon>Glomeromycotina</taxon>
        <taxon>Glomeromycetes</taxon>
        <taxon>Diversisporales</taxon>
        <taxon>Gigasporaceae</taxon>
        <taxon>Scutellospora</taxon>
    </lineage>
</organism>
<keyword evidence="2" id="KW-1185">Reference proteome</keyword>
<feature type="non-terminal residue" evidence="1">
    <location>
        <position position="158"/>
    </location>
</feature>
<evidence type="ECO:0000313" key="2">
    <source>
        <dbReference type="Proteomes" id="UP000789860"/>
    </source>
</evidence>
<proteinExistence type="predicted"/>
<evidence type="ECO:0000313" key="1">
    <source>
        <dbReference type="EMBL" id="CAG8713039.1"/>
    </source>
</evidence>
<feature type="non-terminal residue" evidence="1">
    <location>
        <position position="1"/>
    </location>
</feature>
<dbReference type="EMBL" id="CAJVPM010044008">
    <property type="protein sequence ID" value="CAG8713039.1"/>
    <property type="molecule type" value="Genomic_DNA"/>
</dbReference>
<gene>
    <name evidence="1" type="ORF">SCALOS_LOCUS10946</name>
</gene>
<comment type="caution">
    <text evidence="1">The sequence shown here is derived from an EMBL/GenBank/DDBJ whole genome shotgun (WGS) entry which is preliminary data.</text>
</comment>